<dbReference type="PANTHER" id="PTHR11875">
    <property type="entry name" value="TESTIS-SPECIFIC Y-ENCODED PROTEIN"/>
    <property type="match status" value="1"/>
</dbReference>
<feature type="compositionally biased region" description="Acidic residues" evidence="3">
    <location>
        <begin position="290"/>
        <end position="313"/>
    </location>
</feature>
<evidence type="ECO:0000256" key="2">
    <source>
        <dbReference type="RuleBase" id="RU003876"/>
    </source>
</evidence>
<dbReference type="Proteomes" id="UP000800035">
    <property type="component" value="Unassembled WGS sequence"/>
</dbReference>
<dbReference type="EMBL" id="ML977000">
    <property type="protein sequence ID" value="KAF1954240.1"/>
    <property type="molecule type" value="Genomic_DNA"/>
</dbReference>
<keyword evidence="5" id="KW-1185">Reference proteome</keyword>
<evidence type="ECO:0000313" key="4">
    <source>
        <dbReference type="EMBL" id="KAF1954240.1"/>
    </source>
</evidence>
<gene>
    <name evidence="4" type="ORF">CC80DRAFT_449569</name>
</gene>
<comment type="similarity">
    <text evidence="1 2">Belongs to the nucleosome assembly protein (NAP) family.</text>
</comment>
<accession>A0A6A5TQJ6</accession>
<dbReference type="OrthoDB" id="19419at2759"/>
<feature type="region of interest" description="Disordered" evidence="3">
    <location>
        <begin position="289"/>
        <end position="337"/>
    </location>
</feature>
<dbReference type="Gene3D" id="3.30.1120.90">
    <property type="entry name" value="Nucleosome assembly protein"/>
    <property type="match status" value="1"/>
</dbReference>
<dbReference type="InterPro" id="IPR037231">
    <property type="entry name" value="NAP-like_sf"/>
</dbReference>
<reference evidence="4" key="1">
    <citation type="journal article" date="2020" name="Stud. Mycol.">
        <title>101 Dothideomycetes genomes: a test case for predicting lifestyles and emergence of pathogens.</title>
        <authorList>
            <person name="Haridas S."/>
            <person name="Albert R."/>
            <person name="Binder M."/>
            <person name="Bloem J."/>
            <person name="Labutti K."/>
            <person name="Salamov A."/>
            <person name="Andreopoulos B."/>
            <person name="Baker S."/>
            <person name="Barry K."/>
            <person name="Bills G."/>
            <person name="Bluhm B."/>
            <person name="Cannon C."/>
            <person name="Castanera R."/>
            <person name="Culley D."/>
            <person name="Daum C."/>
            <person name="Ezra D."/>
            <person name="Gonzalez J."/>
            <person name="Henrissat B."/>
            <person name="Kuo A."/>
            <person name="Liang C."/>
            <person name="Lipzen A."/>
            <person name="Lutzoni F."/>
            <person name="Magnuson J."/>
            <person name="Mondo S."/>
            <person name="Nolan M."/>
            <person name="Ohm R."/>
            <person name="Pangilinan J."/>
            <person name="Park H.-J."/>
            <person name="Ramirez L."/>
            <person name="Alfaro M."/>
            <person name="Sun H."/>
            <person name="Tritt A."/>
            <person name="Yoshinaga Y."/>
            <person name="Zwiers L.-H."/>
            <person name="Turgeon B."/>
            <person name="Goodwin S."/>
            <person name="Spatafora J."/>
            <person name="Crous P."/>
            <person name="Grigoriev I."/>
        </authorList>
    </citation>
    <scope>NUCLEOTIDE SEQUENCE</scope>
    <source>
        <strain evidence="4">CBS 675.92</strain>
    </source>
</reference>
<evidence type="ECO:0000256" key="3">
    <source>
        <dbReference type="SAM" id="MobiDB-lite"/>
    </source>
</evidence>
<dbReference type="GO" id="GO:0005634">
    <property type="term" value="C:nucleus"/>
    <property type="evidence" value="ECO:0007669"/>
    <property type="project" value="InterPro"/>
</dbReference>
<dbReference type="Pfam" id="PF00956">
    <property type="entry name" value="NAP"/>
    <property type="match status" value="1"/>
</dbReference>
<evidence type="ECO:0000256" key="1">
    <source>
        <dbReference type="ARBA" id="ARBA00009947"/>
    </source>
</evidence>
<proteinExistence type="inferred from homology"/>
<dbReference type="GO" id="GO:0006334">
    <property type="term" value="P:nucleosome assembly"/>
    <property type="evidence" value="ECO:0007669"/>
    <property type="project" value="InterPro"/>
</dbReference>
<organism evidence="4 5">
    <name type="scientific">Byssothecium circinans</name>
    <dbReference type="NCBI Taxonomy" id="147558"/>
    <lineage>
        <taxon>Eukaryota</taxon>
        <taxon>Fungi</taxon>
        <taxon>Dikarya</taxon>
        <taxon>Ascomycota</taxon>
        <taxon>Pezizomycotina</taxon>
        <taxon>Dothideomycetes</taxon>
        <taxon>Pleosporomycetidae</taxon>
        <taxon>Pleosporales</taxon>
        <taxon>Massarineae</taxon>
        <taxon>Massarinaceae</taxon>
        <taxon>Byssothecium</taxon>
    </lineage>
</organism>
<protein>
    <recommendedName>
        <fullName evidence="6">NAP family protein</fullName>
    </recommendedName>
</protein>
<dbReference type="AlphaFoldDB" id="A0A6A5TQJ6"/>
<evidence type="ECO:0008006" key="6">
    <source>
        <dbReference type="Google" id="ProtNLM"/>
    </source>
</evidence>
<name>A0A6A5TQJ6_9PLEO</name>
<evidence type="ECO:0000313" key="5">
    <source>
        <dbReference type="Proteomes" id="UP000800035"/>
    </source>
</evidence>
<dbReference type="InterPro" id="IPR002164">
    <property type="entry name" value="NAP_family"/>
</dbReference>
<dbReference type="SUPFAM" id="SSF143113">
    <property type="entry name" value="NAP-like"/>
    <property type="match status" value="1"/>
</dbReference>
<sequence length="337" mass="38475">MAEASDSEVRARFEELAVLEAEFEDVELEIIRKSNALNVPLWKKRADIVAKIPHFWTLVFEQVPPELENFLQPSDSKVFGALQTVEVSRFEIDDPKGSPRSFSIKFGFGDNEYFENKELEKKFWYRVAKDGWEGHVSEAVKINWKKGKDLTEGLTDGAYELAQARQKLGKGLSPSERTKKESQLPEYKALASKIEESTEASLSFFAWFGFVSSYRWISAEESEQAHKEDAIRLEKLKRGEKPDDEEDEDMDLDIDLQETEVFPQGEVCATLIAEDVWPSALRYYKAAHEADDEDLSELDVEDMDEDDDSDEEIDIRGLVGKGRKSEGSPPSKKQRKA</sequence>